<organism evidence="2 3">
    <name type="scientific">Gymnopilus junonius</name>
    <name type="common">Spectacular rustgill mushroom</name>
    <name type="synonym">Gymnopilus spectabilis subsp. junonius</name>
    <dbReference type="NCBI Taxonomy" id="109634"/>
    <lineage>
        <taxon>Eukaryota</taxon>
        <taxon>Fungi</taxon>
        <taxon>Dikarya</taxon>
        <taxon>Basidiomycota</taxon>
        <taxon>Agaricomycotina</taxon>
        <taxon>Agaricomycetes</taxon>
        <taxon>Agaricomycetidae</taxon>
        <taxon>Agaricales</taxon>
        <taxon>Agaricineae</taxon>
        <taxon>Hymenogastraceae</taxon>
        <taxon>Gymnopilus</taxon>
    </lineage>
</organism>
<proteinExistence type="predicted"/>
<feature type="compositionally biased region" description="Basic residues" evidence="1">
    <location>
        <begin position="41"/>
        <end position="55"/>
    </location>
</feature>
<reference evidence="2" key="1">
    <citation type="submission" date="2020-11" db="EMBL/GenBank/DDBJ databases">
        <authorList>
            <consortium name="DOE Joint Genome Institute"/>
            <person name="Ahrendt S."/>
            <person name="Riley R."/>
            <person name="Andreopoulos W."/>
            <person name="LaButti K."/>
            <person name="Pangilinan J."/>
            <person name="Ruiz-duenas F.J."/>
            <person name="Barrasa J.M."/>
            <person name="Sanchez-Garcia M."/>
            <person name="Camarero S."/>
            <person name="Miyauchi S."/>
            <person name="Serrano A."/>
            <person name="Linde D."/>
            <person name="Babiker R."/>
            <person name="Drula E."/>
            <person name="Ayuso-Fernandez I."/>
            <person name="Pacheco R."/>
            <person name="Padilla G."/>
            <person name="Ferreira P."/>
            <person name="Barriuso J."/>
            <person name="Kellner H."/>
            <person name="Castanera R."/>
            <person name="Alfaro M."/>
            <person name="Ramirez L."/>
            <person name="Pisabarro A.G."/>
            <person name="Kuo A."/>
            <person name="Tritt A."/>
            <person name="Lipzen A."/>
            <person name="He G."/>
            <person name="Yan M."/>
            <person name="Ng V."/>
            <person name="Cullen D."/>
            <person name="Martin F."/>
            <person name="Rosso M.-N."/>
            <person name="Henrissat B."/>
            <person name="Hibbett D."/>
            <person name="Martinez A.T."/>
            <person name="Grigoriev I.V."/>
        </authorList>
    </citation>
    <scope>NUCLEOTIDE SEQUENCE</scope>
    <source>
        <strain evidence="2">AH 44721</strain>
    </source>
</reference>
<evidence type="ECO:0000313" key="3">
    <source>
        <dbReference type="Proteomes" id="UP000724874"/>
    </source>
</evidence>
<dbReference type="AlphaFoldDB" id="A0A9P5NG61"/>
<keyword evidence="3" id="KW-1185">Reference proteome</keyword>
<dbReference type="EMBL" id="JADNYJ010000082">
    <property type="protein sequence ID" value="KAF8888956.1"/>
    <property type="molecule type" value="Genomic_DNA"/>
</dbReference>
<sequence length="108" mass="12337">MPHSSSLTVPDPASSSSSSSSGSSSEDDGPEQQATVSELCKRKRQSKKLGHHQGKRAKEVTEKDEFSPYCTFMSWHMRSQSIFVNFFDVLDYGIWWEDKKYGKHMKEQ</sequence>
<comment type="caution">
    <text evidence="2">The sequence shown here is derived from an EMBL/GenBank/DDBJ whole genome shotgun (WGS) entry which is preliminary data.</text>
</comment>
<evidence type="ECO:0000313" key="2">
    <source>
        <dbReference type="EMBL" id="KAF8888956.1"/>
    </source>
</evidence>
<feature type="compositionally biased region" description="Low complexity" evidence="1">
    <location>
        <begin position="1"/>
        <end position="24"/>
    </location>
</feature>
<evidence type="ECO:0000256" key="1">
    <source>
        <dbReference type="SAM" id="MobiDB-lite"/>
    </source>
</evidence>
<protein>
    <submittedName>
        <fullName evidence="2">Uncharacterized protein</fullName>
    </submittedName>
</protein>
<feature type="region of interest" description="Disordered" evidence="1">
    <location>
        <begin position="1"/>
        <end position="63"/>
    </location>
</feature>
<gene>
    <name evidence="2" type="ORF">CPB84DRAFT_1749430</name>
</gene>
<name>A0A9P5NG61_GYMJU</name>
<dbReference type="Proteomes" id="UP000724874">
    <property type="component" value="Unassembled WGS sequence"/>
</dbReference>
<accession>A0A9P5NG61</accession>